<reference evidence="4 5" key="1">
    <citation type="journal article" date="2024" name="Chem. Sci.">
        <title>Discovery of megapolipeptins by genome mining of a Burkholderiales bacteria collection.</title>
        <authorList>
            <person name="Paulo B.S."/>
            <person name="Recchia M.J.J."/>
            <person name="Lee S."/>
            <person name="Fergusson C.H."/>
            <person name="Romanowski S.B."/>
            <person name="Hernandez A."/>
            <person name="Krull N."/>
            <person name="Liu D.Y."/>
            <person name="Cavanagh H."/>
            <person name="Bos A."/>
            <person name="Gray C.A."/>
            <person name="Murphy B.T."/>
            <person name="Linington R.G."/>
            <person name="Eustaquio A.S."/>
        </authorList>
    </citation>
    <scope>NUCLEOTIDE SEQUENCE [LARGE SCALE GENOMIC DNA]</scope>
    <source>
        <strain evidence="4 5">RL16-012-BIC-B</strain>
    </source>
</reference>
<feature type="domain" description="HTH arsR-type" evidence="3">
    <location>
        <begin position="56"/>
        <end position="151"/>
    </location>
</feature>
<evidence type="ECO:0000256" key="1">
    <source>
        <dbReference type="SAM" id="MobiDB-lite"/>
    </source>
</evidence>
<dbReference type="NCBIfam" id="NF033788">
    <property type="entry name" value="HTH_metalloreg"/>
    <property type="match status" value="1"/>
</dbReference>
<keyword evidence="2" id="KW-1133">Transmembrane helix</keyword>
<dbReference type="InterPro" id="IPR001845">
    <property type="entry name" value="HTH_ArsR_DNA-bd_dom"/>
</dbReference>
<name>A0ABW9A068_9BURK</name>
<dbReference type="PROSITE" id="PS50987">
    <property type="entry name" value="HTH_ARSR_2"/>
    <property type="match status" value="1"/>
</dbReference>
<gene>
    <name evidence="4" type="ORF">PQR66_35690</name>
</gene>
<evidence type="ECO:0000313" key="5">
    <source>
        <dbReference type="Proteomes" id="UP001629249"/>
    </source>
</evidence>
<comment type="caution">
    <text evidence="4">The sequence shown here is derived from an EMBL/GenBank/DDBJ whole genome shotgun (WGS) entry which is preliminary data.</text>
</comment>
<dbReference type="InterPro" id="IPR036390">
    <property type="entry name" value="WH_DNA-bd_sf"/>
</dbReference>
<dbReference type="Pfam" id="PF12840">
    <property type="entry name" value="HTH_20"/>
    <property type="match status" value="1"/>
</dbReference>
<keyword evidence="2" id="KW-0472">Membrane</keyword>
<dbReference type="Gene3D" id="1.10.10.10">
    <property type="entry name" value="Winged helix-like DNA-binding domain superfamily/Winged helix DNA-binding domain"/>
    <property type="match status" value="1"/>
</dbReference>
<organism evidence="4 5">
    <name type="scientific">Paraburkholderia agricolaris</name>
    <dbReference type="NCBI Taxonomy" id="2152888"/>
    <lineage>
        <taxon>Bacteria</taxon>
        <taxon>Pseudomonadati</taxon>
        <taxon>Pseudomonadota</taxon>
        <taxon>Betaproteobacteria</taxon>
        <taxon>Burkholderiales</taxon>
        <taxon>Burkholderiaceae</taxon>
        <taxon>Paraburkholderia</taxon>
    </lineage>
</organism>
<dbReference type="Proteomes" id="UP001629249">
    <property type="component" value="Unassembled WGS sequence"/>
</dbReference>
<keyword evidence="2" id="KW-0812">Transmembrane</keyword>
<dbReference type="RefSeq" id="WP_246216207.1">
    <property type="nucleotide sequence ID" value="NZ_JAQQFH010000045.1"/>
</dbReference>
<evidence type="ECO:0000313" key="4">
    <source>
        <dbReference type="EMBL" id="MFL9888413.1"/>
    </source>
</evidence>
<dbReference type="InterPro" id="IPR036388">
    <property type="entry name" value="WH-like_DNA-bd_sf"/>
</dbReference>
<protein>
    <submittedName>
        <fullName evidence="4">Metalloregulator ArsR/SmtB family transcription factor</fullName>
    </submittedName>
</protein>
<dbReference type="PRINTS" id="PR00778">
    <property type="entry name" value="HTHARSR"/>
</dbReference>
<accession>A0ABW9A068</accession>
<keyword evidence="5" id="KW-1185">Reference proteome</keyword>
<evidence type="ECO:0000259" key="3">
    <source>
        <dbReference type="PROSITE" id="PS50987"/>
    </source>
</evidence>
<feature type="transmembrane region" description="Helical" evidence="2">
    <location>
        <begin position="12"/>
        <end position="32"/>
    </location>
</feature>
<feature type="region of interest" description="Disordered" evidence="1">
    <location>
        <begin position="163"/>
        <end position="196"/>
    </location>
</feature>
<dbReference type="SMART" id="SM00418">
    <property type="entry name" value="HTH_ARSR"/>
    <property type="match status" value="1"/>
</dbReference>
<dbReference type="InterPro" id="IPR011991">
    <property type="entry name" value="ArsR-like_HTH"/>
</dbReference>
<dbReference type="PANTHER" id="PTHR38600:SF2">
    <property type="entry name" value="SLL0088 PROTEIN"/>
    <property type="match status" value="1"/>
</dbReference>
<dbReference type="PANTHER" id="PTHR38600">
    <property type="entry name" value="TRANSCRIPTIONAL REGULATORY PROTEIN"/>
    <property type="match status" value="1"/>
</dbReference>
<sequence>MFSTLTRRVAGFYLRCAAYLFCGVRFIASLLFSARYLEKHAPVLDIPTHVSILNLMVKFNEALLDRTFAALSDPTRRALLARLSDLNDLSVSELAEPFAMSLPAVMKHLDVLSEAGLITRSKTGRTVACRLSAGPMEEAMEWLTRYQRFWSESLDRLAAFVEEETPCPPGRASPSGGASTARQRKPSAPGRKRRDS</sequence>
<feature type="compositionally biased region" description="Basic residues" evidence="1">
    <location>
        <begin position="182"/>
        <end position="196"/>
    </location>
</feature>
<dbReference type="CDD" id="cd00090">
    <property type="entry name" value="HTH_ARSR"/>
    <property type="match status" value="1"/>
</dbReference>
<evidence type="ECO:0000256" key="2">
    <source>
        <dbReference type="SAM" id="Phobius"/>
    </source>
</evidence>
<dbReference type="EMBL" id="JAQQFN010000039">
    <property type="protein sequence ID" value="MFL9888413.1"/>
    <property type="molecule type" value="Genomic_DNA"/>
</dbReference>
<dbReference type="SUPFAM" id="SSF46785">
    <property type="entry name" value="Winged helix' DNA-binding domain"/>
    <property type="match status" value="1"/>
</dbReference>
<proteinExistence type="predicted"/>